<evidence type="ECO:0000313" key="3">
    <source>
        <dbReference type="Proteomes" id="UP001295684"/>
    </source>
</evidence>
<dbReference type="PANTHER" id="PTHR40524">
    <property type="entry name" value="PEPTIDASE_C39_2 DOMAIN-CONTAINING PROTEIN"/>
    <property type="match status" value="1"/>
</dbReference>
<dbReference type="PANTHER" id="PTHR40524:SF1">
    <property type="entry name" value="PEPTIDASE C39-LIKE DOMAIN-CONTAINING PROTEIN"/>
    <property type="match status" value="1"/>
</dbReference>
<comment type="caution">
    <text evidence="2">The sequence shown here is derived from an EMBL/GenBank/DDBJ whole genome shotgun (WGS) entry which is preliminary data.</text>
</comment>
<proteinExistence type="predicted"/>
<evidence type="ECO:0000313" key="2">
    <source>
        <dbReference type="EMBL" id="CAI2377324.1"/>
    </source>
</evidence>
<dbReference type="EMBL" id="CAMPGE010018956">
    <property type="protein sequence ID" value="CAI2377324.1"/>
    <property type="molecule type" value="Genomic_DNA"/>
</dbReference>
<evidence type="ECO:0000256" key="1">
    <source>
        <dbReference type="SAM" id="SignalP"/>
    </source>
</evidence>
<dbReference type="Proteomes" id="UP001295684">
    <property type="component" value="Unassembled WGS sequence"/>
</dbReference>
<evidence type="ECO:0008006" key="4">
    <source>
        <dbReference type="Google" id="ProtNLM"/>
    </source>
</evidence>
<name>A0AAD1XR80_EUPCR</name>
<feature type="chain" id="PRO_5042212449" description="Peptidase C39-like domain-containing protein" evidence="1">
    <location>
        <begin position="26"/>
        <end position="203"/>
    </location>
</feature>
<keyword evidence="1" id="KW-0732">Signal</keyword>
<accession>A0AAD1XR80</accession>
<protein>
    <recommendedName>
        <fullName evidence="4">Peptidase C39-like domain-containing protein</fullName>
    </recommendedName>
</protein>
<dbReference type="Gene3D" id="3.90.70.10">
    <property type="entry name" value="Cysteine proteinases"/>
    <property type="match status" value="1"/>
</dbReference>
<reference evidence="2" key="1">
    <citation type="submission" date="2023-07" db="EMBL/GenBank/DDBJ databases">
        <authorList>
            <consortium name="AG Swart"/>
            <person name="Singh M."/>
            <person name="Singh A."/>
            <person name="Seah K."/>
            <person name="Emmerich C."/>
        </authorList>
    </citation>
    <scope>NUCLEOTIDE SEQUENCE</scope>
    <source>
        <strain evidence="2">DP1</strain>
    </source>
</reference>
<gene>
    <name evidence="2" type="ORF">ECRASSUSDP1_LOCUS18708</name>
</gene>
<feature type="signal peptide" evidence="1">
    <location>
        <begin position="1"/>
        <end position="25"/>
    </location>
</feature>
<keyword evidence="3" id="KW-1185">Reference proteome</keyword>
<organism evidence="2 3">
    <name type="scientific">Euplotes crassus</name>
    <dbReference type="NCBI Taxonomy" id="5936"/>
    <lineage>
        <taxon>Eukaryota</taxon>
        <taxon>Sar</taxon>
        <taxon>Alveolata</taxon>
        <taxon>Ciliophora</taxon>
        <taxon>Intramacronucleata</taxon>
        <taxon>Spirotrichea</taxon>
        <taxon>Hypotrichia</taxon>
        <taxon>Euplotida</taxon>
        <taxon>Euplotidae</taxon>
        <taxon>Moneuplotes</taxon>
    </lineage>
</organism>
<sequence>MKTYIILALLVCSAFTLPELQNVEAELPTELQVETTESALQYYYDFLKGVFLDKSSLMAPPLYKQCNSKWGSKKMGSKTVCQVGCLMSSMSMALAGLGKKISGQTVNPGNFNDWLRSHHGYSGNLYVWGAAESTFKVKYQGQKQGGTHTIDSKHITILNVRNGGHWVLATSKSGNTYKVLDPGYQKSSYTTSEVVRAAKYQIL</sequence>
<dbReference type="AlphaFoldDB" id="A0AAD1XR80"/>